<comment type="caution">
    <text evidence="6">The sequence shown here is derived from an EMBL/GenBank/DDBJ whole genome shotgun (WGS) entry which is preliminary data.</text>
</comment>
<dbReference type="SUPFAM" id="SSF55811">
    <property type="entry name" value="Nudix"/>
    <property type="match status" value="1"/>
</dbReference>
<dbReference type="EMBL" id="PSVT01000033">
    <property type="protein sequence ID" value="PPH74707.1"/>
    <property type="molecule type" value="Genomic_DNA"/>
</dbReference>
<evidence type="ECO:0000259" key="5">
    <source>
        <dbReference type="PROSITE" id="PS51462"/>
    </source>
</evidence>
<evidence type="ECO:0000256" key="2">
    <source>
        <dbReference type="ARBA" id="ARBA00005582"/>
    </source>
</evidence>
<dbReference type="InterPro" id="IPR015797">
    <property type="entry name" value="NUDIX_hydrolase-like_dom_sf"/>
</dbReference>
<organism evidence="6 8">
    <name type="scientific">Rathayibacter rathayi</name>
    <name type="common">Corynebacterium rathayi</name>
    <dbReference type="NCBI Taxonomy" id="33887"/>
    <lineage>
        <taxon>Bacteria</taxon>
        <taxon>Bacillati</taxon>
        <taxon>Actinomycetota</taxon>
        <taxon>Actinomycetes</taxon>
        <taxon>Micrococcales</taxon>
        <taxon>Microbacteriaceae</taxon>
        <taxon>Rathayibacter</taxon>
    </lineage>
</organism>
<name>A0ABD6W5V3_RATRA</name>
<evidence type="ECO:0000256" key="4">
    <source>
        <dbReference type="RuleBase" id="RU003476"/>
    </source>
</evidence>
<dbReference type="PROSITE" id="PS00893">
    <property type="entry name" value="NUDIX_BOX"/>
    <property type="match status" value="1"/>
</dbReference>
<dbReference type="RefSeq" id="WP_097167731.1">
    <property type="nucleotide sequence ID" value="NZ_CP028129.1"/>
</dbReference>
<dbReference type="CDD" id="cd02883">
    <property type="entry name" value="NUDIX_Hydrolase"/>
    <property type="match status" value="1"/>
</dbReference>
<feature type="domain" description="Nudix hydrolase" evidence="5">
    <location>
        <begin position="2"/>
        <end position="137"/>
    </location>
</feature>
<evidence type="ECO:0000313" key="6">
    <source>
        <dbReference type="EMBL" id="PPF10656.1"/>
    </source>
</evidence>
<accession>A0ABD6W5V3</accession>
<evidence type="ECO:0000313" key="9">
    <source>
        <dbReference type="Proteomes" id="UP000239698"/>
    </source>
</evidence>
<protein>
    <submittedName>
        <fullName evidence="6">NUDIX domain-containing protein</fullName>
    </submittedName>
</protein>
<evidence type="ECO:0000313" key="8">
    <source>
        <dbReference type="Proteomes" id="UP000237881"/>
    </source>
</evidence>
<dbReference type="PANTHER" id="PTHR43046:SF2">
    <property type="entry name" value="8-OXO-DGTP DIPHOSPHATASE-RELATED"/>
    <property type="match status" value="1"/>
</dbReference>
<keyword evidence="9" id="KW-1185">Reference proteome</keyword>
<dbReference type="GO" id="GO:0016787">
    <property type="term" value="F:hydrolase activity"/>
    <property type="evidence" value="ECO:0007669"/>
    <property type="project" value="UniProtKB-KW"/>
</dbReference>
<gene>
    <name evidence="6" type="ORF">C5C04_13115</name>
    <name evidence="7" type="ORF">C5C40_12720</name>
</gene>
<dbReference type="PRINTS" id="PR00502">
    <property type="entry name" value="NUDIXFAMILY"/>
</dbReference>
<dbReference type="EMBL" id="PSUL01000041">
    <property type="protein sequence ID" value="PPF10656.1"/>
    <property type="molecule type" value="Genomic_DNA"/>
</dbReference>
<dbReference type="InterPro" id="IPR020476">
    <property type="entry name" value="Nudix_hydrolase"/>
</dbReference>
<evidence type="ECO:0000256" key="3">
    <source>
        <dbReference type="ARBA" id="ARBA00022801"/>
    </source>
</evidence>
<dbReference type="InterPro" id="IPR020084">
    <property type="entry name" value="NUDIX_hydrolase_CS"/>
</dbReference>
<dbReference type="Pfam" id="PF00293">
    <property type="entry name" value="NUDIX"/>
    <property type="match status" value="1"/>
</dbReference>
<evidence type="ECO:0000313" key="7">
    <source>
        <dbReference type="EMBL" id="PPH74707.1"/>
    </source>
</evidence>
<comment type="similarity">
    <text evidence="2 4">Belongs to the Nudix hydrolase family.</text>
</comment>
<dbReference type="AlphaFoldDB" id="A0ABD6W5V3"/>
<evidence type="ECO:0000256" key="1">
    <source>
        <dbReference type="ARBA" id="ARBA00001946"/>
    </source>
</evidence>
<dbReference type="PANTHER" id="PTHR43046">
    <property type="entry name" value="GDP-MANNOSE MANNOSYL HYDROLASE"/>
    <property type="match status" value="1"/>
</dbReference>
<dbReference type="PROSITE" id="PS51462">
    <property type="entry name" value="NUDIX"/>
    <property type="match status" value="1"/>
</dbReference>
<dbReference type="Proteomes" id="UP000237881">
    <property type="component" value="Unassembled WGS sequence"/>
</dbReference>
<dbReference type="GeneID" id="49821485"/>
<keyword evidence="3 4" id="KW-0378">Hydrolase</keyword>
<dbReference type="Gene3D" id="3.90.79.10">
    <property type="entry name" value="Nucleoside Triphosphate Pyrophosphohydrolase"/>
    <property type="match status" value="1"/>
</dbReference>
<dbReference type="KEGG" id="rry:C1O28_13465"/>
<dbReference type="InterPro" id="IPR000086">
    <property type="entry name" value="NUDIX_hydrolase_dom"/>
</dbReference>
<sequence length="142" mass="15585">MDIRVAAYGVIIDSERMLLAHWSQDPWSAWTLPGGGINEGESPADAAVREIFEETGYGAELEALIGVDSHVIPAHRRSEPEAGPLHAIRIVYRARVVSGELTHEVDGSTDAAAWFPLGDIEELERVELIDAALTMNEAWLLR</sequence>
<comment type="cofactor">
    <cofactor evidence="1">
        <name>Mg(2+)</name>
        <dbReference type="ChEBI" id="CHEBI:18420"/>
    </cofactor>
</comment>
<reference evidence="8 9" key="1">
    <citation type="submission" date="2018-02" db="EMBL/GenBank/DDBJ databases">
        <title>Bacteriophage NCPPB3778 and a type I-E CRISPR drive the evolution of the US Biological Select Agent, Rathayibacter toxicus.</title>
        <authorList>
            <person name="Davis E.W.II."/>
            <person name="Tabima J.F."/>
            <person name="Weisberg A.J."/>
            <person name="Lopes L.D."/>
            <person name="Wiseman M.S."/>
            <person name="Wiseman M.S."/>
            <person name="Pupko T."/>
            <person name="Belcher M.S."/>
            <person name="Sechler A.J."/>
            <person name="Tancos M.A."/>
            <person name="Schroeder B.K."/>
            <person name="Murray T.D."/>
            <person name="Luster D.G."/>
            <person name="Schneider W.L."/>
            <person name="Rogers E."/>
            <person name="Andreote F.D."/>
            <person name="Grunwald N.J."/>
            <person name="Putnam M.L."/>
            <person name="Chang J.H."/>
        </authorList>
    </citation>
    <scope>NUCLEOTIDE SEQUENCE [LARGE SCALE GENOMIC DNA]</scope>
    <source>
        <strain evidence="7 9">AY1D6</strain>
        <strain evidence="6 8">AY1I9</strain>
    </source>
</reference>
<proteinExistence type="inferred from homology"/>
<dbReference type="Proteomes" id="UP000239698">
    <property type="component" value="Unassembled WGS sequence"/>
</dbReference>